<dbReference type="InterPro" id="IPR000073">
    <property type="entry name" value="AB_hydrolase_1"/>
</dbReference>
<name>A0A3E1YH75_9BACT</name>
<dbReference type="InterPro" id="IPR045889">
    <property type="entry name" value="MES/HNL"/>
</dbReference>
<keyword evidence="2" id="KW-0378">Hydrolase</keyword>
<dbReference type="PANTHER" id="PTHR10992">
    <property type="entry name" value="METHYLESTERASE FAMILY MEMBER"/>
    <property type="match status" value="1"/>
</dbReference>
<dbReference type="GO" id="GO:0080032">
    <property type="term" value="F:methyl jasmonate esterase activity"/>
    <property type="evidence" value="ECO:0007669"/>
    <property type="project" value="TreeGrafter"/>
</dbReference>
<comment type="caution">
    <text evidence="2">The sequence shown here is derived from an EMBL/GenBank/DDBJ whole genome shotgun (WGS) entry which is preliminary data.</text>
</comment>
<dbReference type="SUPFAM" id="SSF53474">
    <property type="entry name" value="alpha/beta-Hydrolases"/>
    <property type="match status" value="1"/>
</dbReference>
<reference evidence="2 3" key="1">
    <citation type="submission" date="2018-07" db="EMBL/GenBank/DDBJ databases">
        <title>Chitinophaga K2CV101002-2 sp. nov., isolated from a monsoon evergreen broad-leaved forest soil.</title>
        <authorList>
            <person name="Lv Y."/>
        </authorList>
    </citation>
    <scope>NUCLEOTIDE SEQUENCE [LARGE SCALE GENOMIC DNA]</scope>
    <source>
        <strain evidence="2 3">GDMCC 1.1288</strain>
    </source>
</reference>
<keyword evidence="3" id="KW-1185">Reference proteome</keyword>
<protein>
    <submittedName>
        <fullName evidence="2">Alpha/beta fold hydrolase</fullName>
    </submittedName>
</protein>
<dbReference type="OrthoDB" id="9112061at2"/>
<dbReference type="Gene3D" id="3.40.50.1820">
    <property type="entry name" value="alpha/beta hydrolase"/>
    <property type="match status" value="1"/>
</dbReference>
<dbReference type="PANTHER" id="PTHR10992:SF1086">
    <property type="entry name" value="AB HYDROLASE-1 DOMAIN-CONTAINING PROTEIN"/>
    <property type="match status" value="1"/>
</dbReference>
<evidence type="ECO:0000259" key="1">
    <source>
        <dbReference type="Pfam" id="PF12697"/>
    </source>
</evidence>
<sequence>MKSPNEVRPTIVLIHGAGHGSWCWQKVTPLLEASGFNVMALDLPGCSNDLARLTGITLADSVRTVMDAANTVSDKVVLLGHSSGGVVISQAAEWLGAEKIEKLIYLDAFLPQDGESVFSLAQKLKESTLPSATQDTVQPELLIFEENGKACMWNPAVVEQIFYHDCLPEDIAFAKSQLSWESIASLATPVELSNEIYGTIAKYYILCEEAQDLNKSSLPTFVHCENVYKLPSSHSPFFSMPHKLVEILIDIHK</sequence>
<dbReference type="EMBL" id="QPMM01000001">
    <property type="protein sequence ID" value="RFS26722.1"/>
    <property type="molecule type" value="Genomic_DNA"/>
</dbReference>
<evidence type="ECO:0000313" key="3">
    <source>
        <dbReference type="Proteomes" id="UP000260644"/>
    </source>
</evidence>
<gene>
    <name evidence="2" type="ORF">DVR12_02745</name>
</gene>
<dbReference type="Pfam" id="PF12697">
    <property type="entry name" value="Abhydrolase_6"/>
    <property type="match status" value="1"/>
</dbReference>
<dbReference type="Proteomes" id="UP000260644">
    <property type="component" value="Unassembled WGS sequence"/>
</dbReference>
<proteinExistence type="predicted"/>
<dbReference type="RefSeq" id="WP_116973913.1">
    <property type="nucleotide sequence ID" value="NZ_QPMM01000001.1"/>
</dbReference>
<feature type="domain" description="AB hydrolase-1" evidence="1">
    <location>
        <begin position="11"/>
        <end position="246"/>
    </location>
</feature>
<dbReference type="AlphaFoldDB" id="A0A3E1YH75"/>
<accession>A0A3E1YH75</accession>
<dbReference type="GO" id="GO:0080030">
    <property type="term" value="F:methyl indole-3-acetate esterase activity"/>
    <property type="evidence" value="ECO:0007669"/>
    <property type="project" value="TreeGrafter"/>
</dbReference>
<evidence type="ECO:0000313" key="2">
    <source>
        <dbReference type="EMBL" id="RFS26722.1"/>
    </source>
</evidence>
<organism evidence="2 3">
    <name type="scientific">Chitinophaga silvatica</name>
    <dbReference type="NCBI Taxonomy" id="2282649"/>
    <lineage>
        <taxon>Bacteria</taxon>
        <taxon>Pseudomonadati</taxon>
        <taxon>Bacteroidota</taxon>
        <taxon>Chitinophagia</taxon>
        <taxon>Chitinophagales</taxon>
        <taxon>Chitinophagaceae</taxon>
        <taxon>Chitinophaga</taxon>
    </lineage>
</organism>
<dbReference type="InterPro" id="IPR029058">
    <property type="entry name" value="AB_hydrolase_fold"/>
</dbReference>